<dbReference type="Gene3D" id="1.25.40.10">
    <property type="entry name" value="Tetratricopeptide repeat domain"/>
    <property type="match status" value="1"/>
</dbReference>
<proteinExistence type="predicted"/>
<dbReference type="InterPro" id="IPR011990">
    <property type="entry name" value="TPR-like_helical_dom_sf"/>
</dbReference>
<feature type="non-terminal residue" evidence="1">
    <location>
        <position position="1"/>
    </location>
</feature>
<evidence type="ECO:0000313" key="1">
    <source>
        <dbReference type="EMBL" id="CAG8767212.1"/>
    </source>
</evidence>
<gene>
    <name evidence="1" type="ORF">GMARGA_LOCUS18126</name>
</gene>
<evidence type="ECO:0000313" key="2">
    <source>
        <dbReference type="Proteomes" id="UP000789901"/>
    </source>
</evidence>
<dbReference type="Proteomes" id="UP000789901">
    <property type="component" value="Unassembled WGS sequence"/>
</dbReference>
<name>A0ABN7VFR7_GIGMA</name>
<sequence>LKVSAQQGPCVEISSSGEYSNGNTFLVSKITFAEPICFGDVAGVQDSRANSVWFLSPKGWIWSGLTTNPNWNLSFPIATRDSLQYALAKIHDLNEEYRKAWEIFEDLNNKGYEFPNNYMAKYLINGLHVKLDIKRAYEICNKEENANTFHERGKFIEKWNIIAKLSESKTEYNFDAKFWMAKSLSRGLGVNKDEERAYNYLKEVSNHFNHNLEENYYKLRVEDRRLCIEVHYNDNDPVVNIARSKYFFIDAKIDKLAYLNYPFMRVLVLDKYPLNYLKFYIAEFFKSFNVKETFNVLYNIDKDKSERINPSELKDRLVSFKINYNRGRKDGFEVECKPIGEYKNQESELSILGKLQSKYILRFYGLSSVDNLKVTVTFLNMIVNNLKGQLLV</sequence>
<reference evidence="1 2" key="1">
    <citation type="submission" date="2021-06" db="EMBL/GenBank/DDBJ databases">
        <authorList>
            <person name="Kallberg Y."/>
            <person name="Tangrot J."/>
            <person name="Rosling A."/>
        </authorList>
    </citation>
    <scope>NUCLEOTIDE SEQUENCE [LARGE SCALE GENOMIC DNA]</scope>
    <source>
        <strain evidence="1 2">120-4 pot B 10/14</strain>
    </source>
</reference>
<keyword evidence="2" id="KW-1185">Reference proteome</keyword>
<comment type="caution">
    <text evidence="1">The sequence shown here is derived from an EMBL/GenBank/DDBJ whole genome shotgun (WGS) entry which is preliminary data.</text>
</comment>
<dbReference type="EMBL" id="CAJVQB010014239">
    <property type="protein sequence ID" value="CAG8767212.1"/>
    <property type="molecule type" value="Genomic_DNA"/>
</dbReference>
<protein>
    <submittedName>
        <fullName evidence="1">45554_t:CDS:1</fullName>
    </submittedName>
</protein>
<dbReference type="SUPFAM" id="SSF81901">
    <property type="entry name" value="HCP-like"/>
    <property type="match status" value="1"/>
</dbReference>
<accession>A0ABN7VFR7</accession>
<organism evidence="1 2">
    <name type="scientific">Gigaspora margarita</name>
    <dbReference type="NCBI Taxonomy" id="4874"/>
    <lineage>
        <taxon>Eukaryota</taxon>
        <taxon>Fungi</taxon>
        <taxon>Fungi incertae sedis</taxon>
        <taxon>Mucoromycota</taxon>
        <taxon>Glomeromycotina</taxon>
        <taxon>Glomeromycetes</taxon>
        <taxon>Diversisporales</taxon>
        <taxon>Gigasporaceae</taxon>
        <taxon>Gigaspora</taxon>
    </lineage>
</organism>